<dbReference type="InterPro" id="IPR016166">
    <property type="entry name" value="FAD-bd_PCMH"/>
</dbReference>
<name>A0ABQ6LU89_9RHOB</name>
<dbReference type="Pfam" id="PF01565">
    <property type="entry name" value="FAD_binding_4"/>
    <property type="match status" value="1"/>
</dbReference>
<dbReference type="SUPFAM" id="SSF55103">
    <property type="entry name" value="FAD-linked oxidases, C-terminal domain"/>
    <property type="match status" value="1"/>
</dbReference>
<dbReference type="EMBL" id="BSYI01000094">
    <property type="protein sequence ID" value="GMG85645.1"/>
    <property type="molecule type" value="Genomic_DNA"/>
</dbReference>
<feature type="domain" description="FAD-binding PCMH-type" evidence="4">
    <location>
        <begin position="4"/>
        <end position="196"/>
    </location>
</feature>
<dbReference type="Gene3D" id="3.30.465.10">
    <property type="match status" value="1"/>
</dbReference>
<keyword evidence="6" id="KW-1185">Reference proteome</keyword>
<organism evidence="5 6">
    <name type="scientific">Paralimibaculum aggregatum</name>
    <dbReference type="NCBI Taxonomy" id="3036245"/>
    <lineage>
        <taxon>Bacteria</taxon>
        <taxon>Pseudomonadati</taxon>
        <taxon>Pseudomonadota</taxon>
        <taxon>Alphaproteobacteria</taxon>
        <taxon>Rhodobacterales</taxon>
        <taxon>Paracoccaceae</taxon>
        <taxon>Paralimibaculum</taxon>
    </lineage>
</organism>
<protein>
    <submittedName>
        <fullName evidence="5">Glycolate oxidase subunit GlcE</fullName>
    </submittedName>
</protein>
<dbReference type="InterPro" id="IPR016169">
    <property type="entry name" value="FAD-bd_PCMH_sub2"/>
</dbReference>
<evidence type="ECO:0000256" key="1">
    <source>
        <dbReference type="ARBA" id="ARBA00022630"/>
    </source>
</evidence>
<accession>A0ABQ6LU89</accession>
<dbReference type="PANTHER" id="PTHR11748:SF103">
    <property type="entry name" value="GLYCOLATE OXIDASE SUBUNIT GLCE"/>
    <property type="match status" value="1"/>
</dbReference>
<evidence type="ECO:0000256" key="2">
    <source>
        <dbReference type="ARBA" id="ARBA00022827"/>
    </source>
</evidence>
<keyword evidence="1" id="KW-0285">Flavoprotein</keyword>
<evidence type="ECO:0000313" key="6">
    <source>
        <dbReference type="Proteomes" id="UP001239909"/>
    </source>
</evidence>
<dbReference type="SUPFAM" id="SSF56176">
    <property type="entry name" value="FAD-binding/transporter-associated domain-like"/>
    <property type="match status" value="1"/>
</dbReference>
<evidence type="ECO:0000313" key="5">
    <source>
        <dbReference type="EMBL" id="GMG85645.1"/>
    </source>
</evidence>
<sequence length="436" mass="43627">MTATAGAAPAALRPATEAELAEAVAGHGAAQGGAQGARRGLEIRSGGTRGGLGRPVRAAAVLDVSGLSGIRLHDAGALTLVAGAGTPMAEIEAALAAERQRLAFEPMDHRALYGSAGSPSIGAVAAGNISGPRRIQAGACRDSLIGLRFVDGRGTVLRSGGRVMKNVTGYDLVKLLCGALGTLGVLTEVAFKLLPAPEAAATLALEGLETADAVAAMSAALGTPYEVTGAAHLPAAAADGTALTLLRIEGFEAQVGYRIGRLRERLPGDARVIEGAAHAALWRRVRDAEPFAAEPAADGAGDGGGDGGGDPRPVWRISVAPGDAPALVAALAARLGAETMLDWGGGLIWARLPASLPDASPASPASPDDSPDAHAAALRALLPARGGHATLVRAPAVLRAAAAVFQPEPPRLAALSASLRRAFDPEGILNPGRMAA</sequence>
<evidence type="ECO:0000256" key="3">
    <source>
        <dbReference type="SAM" id="MobiDB-lite"/>
    </source>
</evidence>
<evidence type="ECO:0000259" key="4">
    <source>
        <dbReference type="PROSITE" id="PS51387"/>
    </source>
</evidence>
<dbReference type="InterPro" id="IPR016164">
    <property type="entry name" value="FAD-linked_Oxase-like_C"/>
</dbReference>
<comment type="caution">
    <text evidence="5">The sequence shown here is derived from an EMBL/GenBank/DDBJ whole genome shotgun (WGS) entry which is preliminary data.</text>
</comment>
<dbReference type="PANTHER" id="PTHR11748">
    <property type="entry name" value="D-LACTATE DEHYDROGENASE"/>
    <property type="match status" value="1"/>
</dbReference>
<dbReference type="InterPro" id="IPR006094">
    <property type="entry name" value="Oxid_FAD_bind_N"/>
</dbReference>
<proteinExistence type="predicted"/>
<keyword evidence="2" id="KW-0274">FAD</keyword>
<feature type="compositionally biased region" description="Gly residues" evidence="3">
    <location>
        <begin position="300"/>
        <end position="310"/>
    </location>
</feature>
<gene>
    <name evidence="5" type="primary">glcE</name>
    <name evidence="5" type="ORF">LNKW23_48700</name>
</gene>
<dbReference type="Proteomes" id="UP001239909">
    <property type="component" value="Unassembled WGS sequence"/>
</dbReference>
<dbReference type="PROSITE" id="PS51387">
    <property type="entry name" value="FAD_PCMH"/>
    <property type="match status" value="1"/>
</dbReference>
<feature type="region of interest" description="Disordered" evidence="3">
    <location>
        <begin position="24"/>
        <end position="48"/>
    </location>
</feature>
<reference evidence="5 6" key="1">
    <citation type="submission" date="2023-04" db="EMBL/GenBank/DDBJ databases">
        <title>Marinoamorphus aggregata gen. nov., sp. Nov., isolate from tissue of brittle star Ophioplocus japonicus.</title>
        <authorList>
            <person name="Kawano K."/>
            <person name="Sawayama S."/>
            <person name="Nakagawa S."/>
        </authorList>
    </citation>
    <scope>NUCLEOTIDE SEQUENCE [LARGE SCALE GENOMIC DNA]</scope>
    <source>
        <strain evidence="5 6">NKW23</strain>
    </source>
</reference>
<feature type="region of interest" description="Disordered" evidence="3">
    <location>
        <begin position="294"/>
        <end position="314"/>
    </location>
</feature>
<dbReference type="RefSeq" id="WP_285675074.1">
    <property type="nucleotide sequence ID" value="NZ_BSYI01000094.1"/>
</dbReference>
<dbReference type="InterPro" id="IPR036318">
    <property type="entry name" value="FAD-bd_PCMH-like_sf"/>
</dbReference>